<gene>
    <name evidence="10" type="ORF">LMXM_36_6030</name>
</gene>
<name>E9AU38_LEIMU</name>
<evidence type="ECO:0000256" key="5">
    <source>
        <dbReference type="ARBA" id="ARBA00022794"/>
    </source>
</evidence>
<feature type="region of interest" description="Disordered" evidence="9">
    <location>
        <begin position="609"/>
        <end position="638"/>
    </location>
</feature>
<evidence type="ECO:0000256" key="1">
    <source>
        <dbReference type="ARBA" id="ARBA00004430"/>
    </source>
</evidence>
<dbReference type="Gene3D" id="3.40.50.300">
    <property type="entry name" value="P-loop containing nucleotide triphosphate hydrolases"/>
    <property type="match status" value="1"/>
</dbReference>
<comment type="subcellular location">
    <subcellularLocation>
        <location evidence="1">Cytoplasm</location>
        <location evidence="1">Cytoskeleton</location>
        <location evidence="1">Cilium axoneme</location>
    </subcellularLocation>
</comment>
<evidence type="ECO:0000256" key="3">
    <source>
        <dbReference type="ARBA" id="ARBA00021602"/>
    </source>
</evidence>
<evidence type="ECO:0000313" key="11">
    <source>
        <dbReference type="Proteomes" id="UP000007259"/>
    </source>
</evidence>
<dbReference type="VEuPathDB" id="TriTrypDB:LmxM.36.6030"/>
<dbReference type="EMBL" id="FR799573">
    <property type="protein sequence ID" value="CBZ26463.1"/>
    <property type="molecule type" value="Genomic_DNA"/>
</dbReference>
<evidence type="ECO:0000256" key="7">
    <source>
        <dbReference type="ARBA" id="ARBA00023212"/>
    </source>
</evidence>
<keyword evidence="11" id="KW-1185">Reference proteome</keyword>
<feature type="region of interest" description="Disordered" evidence="9">
    <location>
        <begin position="1530"/>
        <end position="1560"/>
    </location>
</feature>
<dbReference type="PANTHER" id="PTHR21442:SF0">
    <property type="entry name" value="CILIA- AND FLAGELLA-ASSOCIATED PROTEIN 206"/>
    <property type="match status" value="1"/>
</dbReference>
<dbReference type="KEGG" id="lmi:LMXM_36_6030"/>
<dbReference type="InterPro" id="IPR021897">
    <property type="entry name" value="FAP206"/>
</dbReference>
<feature type="region of interest" description="Disordered" evidence="9">
    <location>
        <begin position="739"/>
        <end position="763"/>
    </location>
</feature>
<feature type="region of interest" description="Disordered" evidence="9">
    <location>
        <begin position="1339"/>
        <end position="1385"/>
    </location>
</feature>
<dbReference type="OMA" id="LEGCCPV"/>
<dbReference type="GO" id="GO:0036064">
    <property type="term" value="C:ciliary basal body"/>
    <property type="evidence" value="ECO:0007669"/>
    <property type="project" value="TreeGrafter"/>
</dbReference>
<dbReference type="PhylomeDB" id="E9AU38"/>
<dbReference type="GO" id="GO:0005930">
    <property type="term" value="C:axoneme"/>
    <property type="evidence" value="ECO:0007669"/>
    <property type="project" value="UniProtKB-SubCell"/>
</dbReference>
<dbReference type="RefSeq" id="XP_003874962.1">
    <property type="nucleotide sequence ID" value="XM_003874913.1"/>
</dbReference>
<evidence type="ECO:0000256" key="4">
    <source>
        <dbReference type="ARBA" id="ARBA00022490"/>
    </source>
</evidence>
<dbReference type="GO" id="GO:0003356">
    <property type="term" value="P:regulation of cilium beat frequency"/>
    <property type="evidence" value="ECO:0007669"/>
    <property type="project" value="TreeGrafter"/>
</dbReference>
<keyword evidence="4" id="KW-0963">Cytoplasm</keyword>
<protein>
    <recommendedName>
        <fullName evidence="3">Cilia- and flagella-associated protein 206</fullName>
    </recommendedName>
</protein>
<evidence type="ECO:0000256" key="2">
    <source>
        <dbReference type="ARBA" id="ARBA00010500"/>
    </source>
</evidence>
<feature type="compositionally biased region" description="Basic residues" evidence="9">
    <location>
        <begin position="924"/>
        <end position="943"/>
    </location>
</feature>
<dbReference type="GO" id="GO:0030030">
    <property type="term" value="P:cell projection organization"/>
    <property type="evidence" value="ECO:0007669"/>
    <property type="project" value="UniProtKB-KW"/>
</dbReference>
<keyword evidence="8" id="KW-0966">Cell projection</keyword>
<keyword evidence="6" id="KW-0969">Cilium</keyword>
<dbReference type="SUPFAM" id="SSF52540">
    <property type="entry name" value="P-loop containing nucleoside triphosphate hydrolases"/>
    <property type="match status" value="1"/>
</dbReference>
<keyword evidence="7" id="KW-0206">Cytoskeleton</keyword>
<evidence type="ECO:0000256" key="8">
    <source>
        <dbReference type="ARBA" id="ARBA00023273"/>
    </source>
</evidence>
<feature type="compositionally biased region" description="Acidic residues" evidence="9">
    <location>
        <begin position="620"/>
        <end position="629"/>
    </location>
</feature>
<feature type="region of interest" description="Disordered" evidence="9">
    <location>
        <begin position="1144"/>
        <end position="1164"/>
    </location>
</feature>
<dbReference type="InterPro" id="IPR027417">
    <property type="entry name" value="P-loop_NTPase"/>
</dbReference>
<dbReference type="OrthoDB" id="439792at2759"/>
<feature type="region of interest" description="Disordered" evidence="9">
    <location>
        <begin position="924"/>
        <end position="949"/>
    </location>
</feature>
<dbReference type="GeneID" id="13448574"/>
<organism evidence="10 11">
    <name type="scientific">Leishmania mexicana (strain MHOM/GT/2001/U1103)</name>
    <dbReference type="NCBI Taxonomy" id="929439"/>
    <lineage>
        <taxon>Eukaryota</taxon>
        <taxon>Discoba</taxon>
        <taxon>Euglenozoa</taxon>
        <taxon>Kinetoplastea</taxon>
        <taxon>Metakinetoplastina</taxon>
        <taxon>Trypanosomatida</taxon>
        <taxon>Trypanosomatidae</taxon>
        <taxon>Leishmaniinae</taxon>
        <taxon>Leishmania</taxon>
    </lineage>
</organism>
<sequence>MRKTLPTTVAAEAAPLASVEDAWERLWRSLPSVQKQQCINTEASKEDEGAAQLQQTARTEGGLGADVHRDAEFVSLLSVVLPCAEMAQLVTCVYLALHSNAIQSDTEVAVGEVLRSLSLGKADGDEAEAAAAPRVLRETYTREDFIAFLESVPSRWMPDMIPSQEDEEEQNLWVEFNTELVDCVVSDEAPYNLLPPTEVFTIQRTAAAVNLEAPVIDYFEVLPLRLYPAVYDTLFEKLQLNDDRRDSSLTLAQFRLFFDWFHRLHFSNTDASRSNAAAEDVYNRNCDPRGQFTATQFQLTCEEMCAVYAQRRDATAYLEQLVRRTEHVMAQLDADGPVNTAQQAARMSAEFFLHPEEVTLPSWRRYLTSPVSLYMPDELRAVQQEIDHYHRHRCPRILLLGPAGIGKSEVGRQLAEELHCVHLDVLELAMAALRDTAQGAMAEELEVCLAQRTAVPMKLQVRLLQDAMTSTRAEYRGYILSDTMSSTAETADAFLEHFVRPLQLSEIARPDHVVEVCTAVPDVYQEYASGRVGIAAAASQQAWDAFVTDEAKKARAAEKAQMRADCEKILAHLVEMEGATGKEAPPAADLELARQQAAEAQSILLALEEEEEEKGAGAERDEEEAVEEAGDTKTSSLPLGEAGTAAEVRLRLAALIRDGRIEAGAQLPFRRAEDAAVRLPSLEEQDWTSSWRKHVEFAKSIRHHVLVDPIASASTGHVTSYITHVLQLYPCEEPALLGSAKTGGGEDGAQEQNTSVAADEERSRAVEEAAEEAGLSLSPVWKRYCPVTAFEDHVLVEGAACYACTYRGHYYCFASASKRGAFMELPIKYLRQRHSPDRKPVLVVADDTLVHSSGAMIETMQQVVDEVAVQLNLTPCAVSEFVKLLEPRQALLQARHAARVDRQKAEEEARKARAERLELAAKAQAKKKKGKMLPKKPKLKKKAGGTGRASFLQQALQEREGSAGAPGGARRRVPRTMFLEGPQSTADEKAMHIRAAKEKAACSAPLLLSAVTPVDLQKDLLHGLWEGNLLPETVLVLRPADAPVAGMAEERDEEEDEETEKGNADESGLPVLSQTLKLLMKAPKVERLSVIASRRSPSAQQPQPFNVLTISLPKAPVVHEVIAEAMQLLDPLAIQASEAAVDEALGEEDEDAFDEEAEEEAEEAAFLNPDDDAVPQVPQPPPHPLTRPVRRFLHQFGSRLDYCPVTLRDRGILVRGRQEFCLRFVDGLYVFATQEAHDVFARCPQRYVGDLPPETLPPRVWLVGSAHSGKKTLAAGLQEAYRVPFFVYERLFFEECVEAVLTPGGGMVRGVYIPQDSEDTNPYVSRARMLLEEVRNKAEGEKTKLKARTEAERLLQERERREEERAARSDADVDEGDDDSEDDWDEAKEADLQEKLEFEPEDPEDKQARLSEAYLRIASCVTRFRPFDTLGYVMICPPFSDDDLGILFDEGCIPEVVMRLNIDEETFAQRGALRAAQRREAVQHASLEDTAAKEVEATKQATQVTCDAARLQRRREKALRKWRRRHIGVNDVDSASEEEVEAQPAQGHSGDAEISVDHGDSDSTAAAAVHGEGQLSMEEDHPAQEEALDEFMDIMEERLVEVVRVDGRAARETVYRAVVEALGRHMRHRASLFYVPEVMRFEDAKARLTAGGCDLSSFGFQDPVRLYRYRQEGPQTACAWKPAGVRIGPEPPLQESAQGFYVDDGAGDAEGGDAHELEEPEALSEVLSDEVQELRDVVERRKRRQQRKAALRVARVNHRLYFFKDDDSLLCFVRDPWPFLRQAPPNPTLLQQPVVSVYEHDPRYATEKGGDKERLLADSIAFNLGMKCMSVSSLLAWGAVHPHWHALKVDCMLAAQQGTADASVVQKLLALYLSTAEVKHSGAVLHNLPHTAISAEALPRVACAAPIVKVIVTSSAPVRGGRADDYSALDADGQADEWGAAVSALERHAAVCLPLPRPSVPLDASNLVEAVHGIEVDVQRTQESVLREQRAFPARLHNSYQVYSYVHRHLSQFTAFCPYEWLEHEDLVRSVHAPPAIAAATATPPLFWLPTTNEVDLRWGAIYLNQYFFFSSAEYLERFLVDPTTVTDASKARPMPKHFPVIILNPVDEACLALEGCCPVLLYDTREFRGMRRVIQPVAKKGSLDCVVEYNGKVYALLNKEHMARFLRRPWQYVDGAHLPQVLRRPLPTGTSPSDIVDHEEYIQRQLYDPVALALLAVAQVRPIYPGLSVEESALKYIALYLKAHRDPDSLSDFEEKTYRRHFEVYEQRATLYRHLPSSSPEAKTKQTFVESATEAVSVSAAATEREYCATFDDSMAATGDMSFFNRLPHPSDAAL</sequence>
<feature type="compositionally biased region" description="Acidic residues" evidence="9">
    <location>
        <begin position="1050"/>
        <end position="1059"/>
    </location>
</feature>
<comment type="similarity">
    <text evidence="2">Belongs to the CFAP206 family.</text>
</comment>
<evidence type="ECO:0000256" key="9">
    <source>
        <dbReference type="SAM" id="MobiDB-lite"/>
    </source>
</evidence>
<feature type="compositionally biased region" description="Acidic residues" evidence="9">
    <location>
        <begin position="1372"/>
        <end position="1385"/>
    </location>
</feature>
<feature type="region of interest" description="Disordered" evidence="9">
    <location>
        <begin position="1046"/>
        <end position="1067"/>
    </location>
</feature>
<evidence type="ECO:0000313" key="10">
    <source>
        <dbReference type="EMBL" id="CBZ26463.1"/>
    </source>
</evidence>
<accession>E9AU38</accession>
<dbReference type="PANTHER" id="PTHR21442">
    <property type="entry name" value="CILIA- AND FLAGELLA-ASSOCIATED PROTEIN 206"/>
    <property type="match status" value="1"/>
</dbReference>
<evidence type="ECO:0000256" key="6">
    <source>
        <dbReference type="ARBA" id="ARBA00023069"/>
    </source>
</evidence>
<keyword evidence="5" id="KW-0970">Cilium biogenesis/degradation</keyword>
<reference evidence="10 11" key="1">
    <citation type="journal article" date="2011" name="Genome Res.">
        <title>Chromosome and gene copy number variation allow major structural change between species and strains of Leishmania.</title>
        <authorList>
            <person name="Rogers M.B."/>
            <person name="Hilley J.D."/>
            <person name="Dickens N.J."/>
            <person name="Wilkes J."/>
            <person name="Bates P.A."/>
            <person name="Depledge D.P."/>
            <person name="Harris D."/>
            <person name="Her Y."/>
            <person name="Herzyk P."/>
            <person name="Imamura H."/>
            <person name="Otto T.D."/>
            <person name="Sanders M."/>
            <person name="Seeger K."/>
            <person name="Dujardin J.C."/>
            <person name="Berriman M."/>
            <person name="Smith D.F."/>
            <person name="Hertz-Fowler C."/>
            <person name="Mottram J.C."/>
        </authorList>
    </citation>
    <scope>NUCLEOTIDE SEQUENCE [LARGE SCALE GENOMIC DNA]</scope>
    <source>
        <strain evidence="10 11">MHOM/GT/2001/U1103</strain>
    </source>
</reference>
<proteinExistence type="inferred from homology"/>
<feature type="compositionally biased region" description="Basic and acidic residues" evidence="9">
    <location>
        <begin position="1339"/>
        <end position="1371"/>
    </location>
</feature>
<dbReference type="Proteomes" id="UP000007259">
    <property type="component" value="Chromosome 20"/>
</dbReference>